<dbReference type="InterPro" id="IPR000884">
    <property type="entry name" value="TSP1_rpt"/>
</dbReference>
<dbReference type="EMBL" id="CAWYQH010000079">
    <property type="protein sequence ID" value="CAK8680806.1"/>
    <property type="molecule type" value="Genomic_DNA"/>
</dbReference>
<evidence type="ECO:0000256" key="2">
    <source>
        <dbReference type="ARBA" id="ARBA00022525"/>
    </source>
</evidence>
<dbReference type="SUPFAM" id="SSF82895">
    <property type="entry name" value="TSP-1 type 1 repeat"/>
    <property type="match status" value="2"/>
</dbReference>
<dbReference type="InterPro" id="IPR029066">
    <property type="entry name" value="PLP-binding_barrel"/>
</dbReference>
<dbReference type="PANTHER" id="PTHR22906">
    <property type="entry name" value="PROPERDIN"/>
    <property type="match status" value="1"/>
</dbReference>
<comment type="caution">
    <text evidence="8">The sequence shown here is derived from an EMBL/GenBank/DDBJ whole genome shotgun (WGS) entry which is preliminary data.</text>
</comment>
<protein>
    <submittedName>
        <fullName evidence="8">Uncharacterized protein</fullName>
    </submittedName>
</protein>
<evidence type="ECO:0000259" key="7">
    <source>
        <dbReference type="Pfam" id="PF02784"/>
    </source>
</evidence>
<evidence type="ECO:0000313" key="8">
    <source>
        <dbReference type="EMBL" id="CAK8680806.1"/>
    </source>
</evidence>
<evidence type="ECO:0000256" key="3">
    <source>
        <dbReference type="ARBA" id="ARBA00022729"/>
    </source>
</evidence>
<feature type="domain" description="ShKT" evidence="6">
    <location>
        <begin position="213"/>
        <end position="241"/>
    </location>
</feature>
<comment type="subcellular location">
    <subcellularLocation>
        <location evidence="1">Secreted</location>
    </subcellularLocation>
</comment>
<keyword evidence="3" id="KW-0732">Signal</keyword>
<evidence type="ECO:0000313" key="9">
    <source>
        <dbReference type="Proteomes" id="UP001642483"/>
    </source>
</evidence>
<proteinExistence type="predicted"/>
<feature type="domain" description="Orn/DAP/Arg decarboxylase 2 N-terminal" evidence="7">
    <location>
        <begin position="299"/>
        <end position="361"/>
    </location>
</feature>
<accession>A0ABP0FN94</accession>
<dbReference type="Pfam" id="PF02784">
    <property type="entry name" value="Orn_Arg_deC_N"/>
    <property type="match status" value="1"/>
</dbReference>
<evidence type="ECO:0000256" key="4">
    <source>
        <dbReference type="ARBA" id="ARBA00022737"/>
    </source>
</evidence>
<dbReference type="InterPro" id="IPR036383">
    <property type="entry name" value="TSP1_rpt_sf"/>
</dbReference>
<dbReference type="SMART" id="SM00209">
    <property type="entry name" value="TSP1"/>
    <property type="match status" value="2"/>
</dbReference>
<reference evidence="8 9" key="1">
    <citation type="submission" date="2024-02" db="EMBL/GenBank/DDBJ databases">
        <authorList>
            <person name="Daric V."/>
            <person name="Darras S."/>
        </authorList>
    </citation>
    <scope>NUCLEOTIDE SEQUENCE [LARGE SCALE GENOMIC DNA]</scope>
</reference>
<evidence type="ECO:0000259" key="6">
    <source>
        <dbReference type="Pfam" id="PF01549"/>
    </source>
</evidence>
<evidence type="ECO:0000256" key="5">
    <source>
        <dbReference type="ARBA" id="ARBA00023157"/>
    </source>
</evidence>
<dbReference type="Pfam" id="PF01549">
    <property type="entry name" value="ShK"/>
    <property type="match status" value="1"/>
</dbReference>
<sequence>MVCHCSTQKLGVSIASSGVQHRRSATMKHCSNTALRPAKLAKATTKHLDNGRSMGNAAGIAVVDKEQELANVQTLFVAYQTSTAPQPASPNPATAAFVRGNGRSGPTWGTCSVTCGQGQQEQVRRCERGEIGGPGCEGNATRVIPCNRTPVWGTWSDYGECSKTCGHGVETRTRVCCGGEGSREGEAQEERPCNLVTCLPTDQCAQYVNLVDDVTCQGFAKQGYCTSSYQAYMEENCQLTCCRYGDCIMSCDPNFRRKSPKVTESLDRVQRRLTFELSIAHVTPNHSNYNSTKNETLLLSREKVQRTRCSFHVGSGPSNTEAYQGEIVDAKKLFDFTETVGFKFDVLGVGWGFPGNDDAPVTFSEEVVNR</sequence>
<gene>
    <name evidence="8" type="ORF">CVLEPA_LOCUS11045</name>
</gene>
<keyword evidence="2" id="KW-0964">Secreted</keyword>
<keyword evidence="4" id="KW-0677">Repeat</keyword>
<organism evidence="8 9">
    <name type="scientific">Clavelina lepadiformis</name>
    <name type="common">Light-bulb sea squirt</name>
    <name type="synonym">Ascidia lepadiformis</name>
    <dbReference type="NCBI Taxonomy" id="159417"/>
    <lineage>
        <taxon>Eukaryota</taxon>
        <taxon>Metazoa</taxon>
        <taxon>Chordata</taxon>
        <taxon>Tunicata</taxon>
        <taxon>Ascidiacea</taxon>
        <taxon>Aplousobranchia</taxon>
        <taxon>Clavelinidae</taxon>
        <taxon>Clavelina</taxon>
    </lineage>
</organism>
<dbReference type="PROSITE" id="PS50092">
    <property type="entry name" value="TSP1"/>
    <property type="match status" value="2"/>
</dbReference>
<dbReference type="InterPro" id="IPR022644">
    <property type="entry name" value="De-COase2_N"/>
</dbReference>
<keyword evidence="5" id="KW-1015">Disulfide bond</keyword>
<dbReference type="Pfam" id="PF00090">
    <property type="entry name" value="TSP_1"/>
    <property type="match status" value="2"/>
</dbReference>
<name>A0ABP0FN94_CLALP</name>
<dbReference type="Gene3D" id="3.20.20.10">
    <property type="entry name" value="Alanine racemase"/>
    <property type="match status" value="1"/>
</dbReference>
<dbReference type="InterPro" id="IPR052065">
    <property type="entry name" value="Compl_asym_regulator"/>
</dbReference>
<evidence type="ECO:0000256" key="1">
    <source>
        <dbReference type="ARBA" id="ARBA00004613"/>
    </source>
</evidence>
<keyword evidence="9" id="KW-1185">Reference proteome</keyword>
<dbReference type="Gene3D" id="2.20.100.10">
    <property type="entry name" value="Thrombospondin type-1 (TSP1) repeat"/>
    <property type="match status" value="2"/>
</dbReference>
<dbReference type="InterPro" id="IPR003582">
    <property type="entry name" value="ShKT_dom"/>
</dbReference>
<dbReference type="PANTHER" id="PTHR22906:SF43">
    <property type="entry name" value="PROPERDIN"/>
    <property type="match status" value="1"/>
</dbReference>
<dbReference type="Proteomes" id="UP001642483">
    <property type="component" value="Unassembled WGS sequence"/>
</dbReference>